<dbReference type="KEGG" id="gax:Pan161_23220"/>
<keyword evidence="1" id="KW-0175">Coiled coil</keyword>
<evidence type="ECO:0000256" key="1">
    <source>
        <dbReference type="SAM" id="Coils"/>
    </source>
</evidence>
<evidence type="ECO:0000313" key="4">
    <source>
        <dbReference type="Proteomes" id="UP000316855"/>
    </source>
</evidence>
<evidence type="ECO:0000313" key="3">
    <source>
        <dbReference type="EMBL" id="QDT90669.1"/>
    </source>
</evidence>
<evidence type="ECO:0000256" key="2">
    <source>
        <dbReference type="SAM" id="Phobius"/>
    </source>
</evidence>
<keyword evidence="2" id="KW-0812">Transmembrane</keyword>
<dbReference type="Gene3D" id="2.60.120.380">
    <property type="match status" value="1"/>
</dbReference>
<dbReference type="SUPFAM" id="SSF89260">
    <property type="entry name" value="Collagen-binding domain"/>
    <property type="match status" value="1"/>
</dbReference>
<keyword evidence="2" id="KW-1133">Transmembrane helix</keyword>
<gene>
    <name evidence="3" type="ORF">Pan161_23220</name>
</gene>
<feature type="coiled-coil region" evidence="1">
    <location>
        <begin position="852"/>
        <end position="886"/>
    </location>
</feature>
<proteinExistence type="predicted"/>
<dbReference type="Proteomes" id="UP000316855">
    <property type="component" value="Chromosome"/>
</dbReference>
<organism evidence="3 4">
    <name type="scientific">Gimesia algae</name>
    <dbReference type="NCBI Taxonomy" id="2527971"/>
    <lineage>
        <taxon>Bacteria</taxon>
        <taxon>Pseudomonadati</taxon>
        <taxon>Planctomycetota</taxon>
        <taxon>Planctomycetia</taxon>
        <taxon>Planctomycetales</taxon>
        <taxon>Planctomycetaceae</taxon>
        <taxon>Gimesia</taxon>
    </lineage>
</organism>
<reference evidence="3 4" key="1">
    <citation type="submission" date="2019-02" db="EMBL/GenBank/DDBJ databases">
        <title>Deep-cultivation of Planctomycetes and their phenomic and genomic characterization uncovers novel biology.</title>
        <authorList>
            <person name="Wiegand S."/>
            <person name="Jogler M."/>
            <person name="Boedeker C."/>
            <person name="Pinto D."/>
            <person name="Vollmers J."/>
            <person name="Rivas-Marin E."/>
            <person name="Kohn T."/>
            <person name="Peeters S.H."/>
            <person name="Heuer A."/>
            <person name="Rast P."/>
            <person name="Oberbeckmann S."/>
            <person name="Bunk B."/>
            <person name="Jeske O."/>
            <person name="Meyerdierks A."/>
            <person name="Storesund J.E."/>
            <person name="Kallscheuer N."/>
            <person name="Luecker S."/>
            <person name="Lage O.M."/>
            <person name="Pohl T."/>
            <person name="Merkel B.J."/>
            <person name="Hornburger P."/>
            <person name="Mueller R.-W."/>
            <person name="Bruemmer F."/>
            <person name="Labrenz M."/>
            <person name="Spormann A.M."/>
            <person name="Op den Camp H."/>
            <person name="Overmann J."/>
            <person name="Amann R."/>
            <person name="Jetten M.S.M."/>
            <person name="Mascher T."/>
            <person name="Medema M.H."/>
            <person name="Devos D.P."/>
            <person name="Kaster A.-K."/>
            <person name="Ovreas L."/>
            <person name="Rohde M."/>
            <person name="Galperin M.Y."/>
            <person name="Jogler C."/>
        </authorList>
    </citation>
    <scope>NUCLEOTIDE SEQUENCE [LARGE SCALE GENOMIC DNA]</scope>
    <source>
        <strain evidence="3 4">Pan161</strain>
    </source>
</reference>
<feature type="transmembrane region" description="Helical" evidence="2">
    <location>
        <begin position="107"/>
        <end position="127"/>
    </location>
</feature>
<accession>A0A517VCD7</accession>
<keyword evidence="2" id="KW-0472">Membrane</keyword>
<protein>
    <submittedName>
        <fullName evidence="3">Uncharacterized protein</fullName>
    </submittedName>
</protein>
<name>A0A517VCD7_9PLAN</name>
<sequence length="1027" mass="111379">MRWQRTFHAISIPARCADGICSQRTPLSSDHEFREKSLKFKLTTVLCLDNGDPLFYNKLKIICIDFVFADVKRVDYGFPPEFLPENSIQKIGSSIMMHTRFFDRRRLTTKVVCFLAAGLGLVFLTSIHSLQAQLPQTIVYSVNPSGGQKGQTVEVRVTNGKDLDELNALWFSHPDIKAVPKMQDSNGKQIPVANTFLVKIGNDVPAGVYDVRANGLYGLSNPRSFVVGDLPEKTEIEPNNKDDQATPMELDSVMNALLNGATDVDYYSFTGKKGDKVSIDCRAARIDSPAVAIVELYGPDQRRLVSERDTFRNDPYINLTLPLDGVYKIKVHDLTYAGGVDNVYRLSVHKKPHIEFIMPPSGTPGTTGSYTLYGYNLPGGKISDWSIGDEPLQEVNVFITLPSKPTTLKMGEQGFPHEVSADGYSYVWATPAGNSNPMTIYYAEGSIVRDEQTKEETLTLPGELVGQFEVKNDVDSFRFTGKAKEKYSIEVFGQRNGIVMDPVIVVEQVTKDKEGKETFKQLANVGATTVFADLSGKLFDTRTDDPYYLFTAPADGEYRVTLRDLQFETRGNPRMVYRAVIRQPKPDFRLVALPLYPQAVNTGGSPAAISLRKGDSCKIAVMALRQDGFNETIELSVKGLPPGVTCKAASIGSGDSNAEMILTADESAQKWSGEIEITGTAGAAAAKLERVARAATVLRPAANNVRADSRIARSLALSVIDEVAPYQVVADVAEVSVNQGRQILVPVKVVKRTGFDNAVALAWNGIPKNSNITVQNKTIAKGKADELFQLFVNNNAKPGVYTTYLQSTVDVSYRRNPAKVDKAKKEQVEVTKKLTAAQAALAAVTKKRDDLAKATDKTAEQKKAEQAKAEEEIKSATAAVKAAEAAKKAVDAKVAAAVKAAAAKTVKVYAPSTPLVIRVKPAPVTLTLAVPGGGALKKGAAIDVKATIKRINDFKGPVELTLPLPPGVTGVTADTVQIPADKTEATIPIKASAEATEGDLTNMVVRAKADFQGEALVDAPIKLKVTK</sequence>
<dbReference type="AlphaFoldDB" id="A0A517VCD7"/>
<keyword evidence="4" id="KW-1185">Reference proteome</keyword>
<dbReference type="EMBL" id="CP036343">
    <property type="protein sequence ID" value="QDT90669.1"/>
    <property type="molecule type" value="Genomic_DNA"/>
</dbReference>